<evidence type="ECO:0000256" key="3">
    <source>
        <dbReference type="ARBA" id="ARBA00022692"/>
    </source>
</evidence>
<dbReference type="STRING" id="1341132.A0A3F3QEM5"/>
<keyword evidence="12" id="KW-1185">Reference proteome</keyword>
<organism evidence="11 12">
    <name type="scientific">Aspergillus welwitschiae</name>
    <dbReference type="NCBI Taxonomy" id="1341132"/>
    <lineage>
        <taxon>Eukaryota</taxon>
        <taxon>Fungi</taxon>
        <taxon>Dikarya</taxon>
        <taxon>Ascomycota</taxon>
        <taxon>Pezizomycotina</taxon>
        <taxon>Eurotiomycetes</taxon>
        <taxon>Eurotiomycetidae</taxon>
        <taxon>Eurotiales</taxon>
        <taxon>Aspergillaceae</taxon>
        <taxon>Aspergillus</taxon>
        <taxon>Aspergillus subgen. Circumdati</taxon>
    </lineage>
</organism>
<keyword evidence="7 8" id="KW-0472">Membrane</keyword>
<name>A0A3F3QEM5_9EURO</name>
<feature type="transmembrane region" description="Helical" evidence="8">
    <location>
        <begin position="148"/>
        <end position="167"/>
    </location>
</feature>
<dbReference type="InterPro" id="IPR003439">
    <property type="entry name" value="ABC_transporter-like_ATP-bd"/>
</dbReference>
<evidence type="ECO:0000256" key="8">
    <source>
        <dbReference type="SAM" id="Phobius"/>
    </source>
</evidence>
<feature type="transmembrane region" description="Helical" evidence="8">
    <location>
        <begin position="508"/>
        <end position="528"/>
    </location>
</feature>
<dbReference type="GO" id="GO:0140359">
    <property type="term" value="F:ABC-type transporter activity"/>
    <property type="evidence" value="ECO:0007669"/>
    <property type="project" value="InterPro"/>
</dbReference>
<dbReference type="GeneID" id="38139099"/>
<evidence type="ECO:0000256" key="2">
    <source>
        <dbReference type="ARBA" id="ARBA00022448"/>
    </source>
</evidence>
<proteinExistence type="predicted"/>
<dbReference type="GO" id="GO:0005524">
    <property type="term" value="F:ATP binding"/>
    <property type="evidence" value="ECO:0007669"/>
    <property type="project" value="UniProtKB-KW"/>
</dbReference>
<keyword evidence="3 8" id="KW-0812">Transmembrane</keyword>
<protein>
    <recommendedName>
        <fullName evidence="13">P-loop containing nucleoside triphosphate hydrolase protein</fullName>
    </recommendedName>
</protein>
<dbReference type="RefSeq" id="XP_026630138.1">
    <property type="nucleotide sequence ID" value="XM_026770743.1"/>
</dbReference>
<dbReference type="SUPFAM" id="SSF52540">
    <property type="entry name" value="P-loop containing nucleoside triphosphate hydrolases"/>
    <property type="match status" value="1"/>
</dbReference>
<dbReference type="Pfam" id="PF00005">
    <property type="entry name" value="ABC_tran"/>
    <property type="match status" value="1"/>
</dbReference>
<dbReference type="InterPro" id="IPR050173">
    <property type="entry name" value="ABC_transporter_C-like"/>
</dbReference>
<evidence type="ECO:0000313" key="11">
    <source>
        <dbReference type="EMBL" id="RDH37116.1"/>
    </source>
</evidence>
<feature type="transmembrane region" description="Helical" evidence="8">
    <location>
        <begin position="397"/>
        <end position="416"/>
    </location>
</feature>
<sequence length="1015" mass="112663">MEFSRCVDDSSFGPVVNRCRDNFDFTLKFELLFFSIIPASIFIGLSIPRLAYLAPKRVLAVIVSYVALHVSLLIFSIDLGRSRLSSLFISSEALTLGAAACIATLSYLEHYRSPRPSILLNAYLCICILLHIAQCRTLWLSASSKQDAIFTKIFTVAVSIEAVMVVLESRQKTRWLAKDTKGCGPEETSGLYSLSTFTWLNQLFWAGYMKVLGLDDLLPLDKEMDVRRLHARFMKHAGETLHGQKHGLVIVLTKTLLVPLLLPIGPRLAVTGFTFCQAFLIQSVLHFLEDRPEESQNLGYGLIGATILIYSGIAIATSWYWYCHERCLYMARACLGSAIFQKTTESRLEVAGQSSAITLMSTDIERILKGFLNLHEFWANLVEVALASWLLQRELGVAFIAPICLVVVSVVSITFLRRFIGGRQRAWMEQIQKRVALTATVIASMRHLKIAGLVDPVEAAVQKLRLHELHVGRGFRRLQIGALFLAFLPNLLAPPITLAATGLNLSTLTIFTSIAYLTLLTIPLSDVFRSVAPLMSALTCLGRIQAFLEDKSHLDLRILTKRPDLAKPASPASPSGPILEIIDGEFGWQEDQESTVKNINMRVHRASLTVVVGPVASRCCCGHRAHFLDTGRGIATIRAFGWTDEQIRINQELLNTSQRPTYLLAMIQRWLLFILNIFVLVFAVLAVALSTQLHDNTGFTGSGLLTLMQLGQFMTSMVQCYAKLETSMGAVSRLKAFRDNTPSEIMDTDNITPSPSWPSKGRVEVHGVSASYQTSESAPHNLALHELNLAIEPGERVAICGRTGSGKSSILLLLLRLLDPLPSSAQNITIDGVPLHQVDRSILRQRIIAIPQDVIFLPDGTSFKENLDPFGLCSEVECQSILQDLDFQGQKQLFSIARAVLRRRARSRQQAEMGLHTTVRKSGVRESGGGILLLDEVSSSVDMETDRALRKVIDREFAGYTIIMISHRLEVVLDFDRVLVLDSSHLVEEGKPKDLARKENSRFRELLVAASQDGV</sequence>
<dbReference type="SUPFAM" id="SSF90123">
    <property type="entry name" value="ABC transporter transmembrane region"/>
    <property type="match status" value="2"/>
</dbReference>
<keyword evidence="2" id="KW-0813">Transport</keyword>
<dbReference type="PROSITE" id="PS50893">
    <property type="entry name" value="ABC_TRANSPORTER_2"/>
    <property type="match status" value="1"/>
</dbReference>
<evidence type="ECO:0000256" key="1">
    <source>
        <dbReference type="ARBA" id="ARBA00004141"/>
    </source>
</evidence>
<dbReference type="PANTHER" id="PTHR24223:SF345">
    <property type="entry name" value="ABC MULTIDRUG TRANSPORTER (EUROFUNG)"/>
    <property type="match status" value="1"/>
</dbReference>
<feature type="domain" description="ABC transporter" evidence="9">
    <location>
        <begin position="763"/>
        <end position="1008"/>
    </location>
</feature>
<dbReference type="GO" id="GO:0016020">
    <property type="term" value="C:membrane"/>
    <property type="evidence" value="ECO:0007669"/>
    <property type="project" value="UniProtKB-SubCell"/>
</dbReference>
<evidence type="ECO:0000259" key="9">
    <source>
        <dbReference type="PROSITE" id="PS50893"/>
    </source>
</evidence>
<dbReference type="InterPro" id="IPR011527">
    <property type="entry name" value="ABC1_TM_dom"/>
</dbReference>
<keyword evidence="4" id="KW-0547">Nucleotide-binding</keyword>
<evidence type="ECO:0000256" key="4">
    <source>
        <dbReference type="ARBA" id="ARBA00022741"/>
    </source>
</evidence>
<feature type="domain" description="ABC transmembrane type-1" evidence="10">
    <location>
        <begin position="625"/>
        <end position="719"/>
    </location>
</feature>
<dbReference type="InterPro" id="IPR003593">
    <property type="entry name" value="AAA+_ATPase"/>
</dbReference>
<dbReference type="InterPro" id="IPR044746">
    <property type="entry name" value="ABCC_6TM_D1"/>
</dbReference>
<feature type="transmembrane region" description="Helical" evidence="8">
    <location>
        <begin position="58"/>
        <end position="77"/>
    </location>
</feature>
<reference evidence="11 12" key="1">
    <citation type="submission" date="2018-07" db="EMBL/GenBank/DDBJ databases">
        <title>The genomes of Aspergillus section Nigri reveals drivers in fungal speciation.</title>
        <authorList>
            <consortium name="DOE Joint Genome Institute"/>
            <person name="Vesth T.C."/>
            <person name="Nybo J."/>
            <person name="Theobald S."/>
            <person name="Brandl J."/>
            <person name="Frisvad J.C."/>
            <person name="Nielsen K.F."/>
            <person name="Lyhne E.K."/>
            <person name="Kogle M.E."/>
            <person name="Kuo A."/>
            <person name="Riley R."/>
            <person name="Clum A."/>
            <person name="Nolan M."/>
            <person name="Lipzen A."/>
            <person name="Salamov A."/>
            <person name="Henrissat B."/>
            <person name="Wiebenga A."/>
            <person name="De vries R.P."/>
            <person name="Grigoriev I.V."/>
            <person name="Mortensen U.H."/>
            <person name="Andersen M.R."/>
            <person name="Baker S.E."/>
        </authorList>
    </citation>
    <scope>NUCLEOTIDE SEQUENCE [LARGE SCALE GENOMIC DNA]</scope>
    <source>
        <strain evidence="11 12">CBS 139.54b</strain>
    </source>
</reference>
<feature type="domain" description="ABC transmembrane type-1" evidence="10">
    <location>
        <begin position="268"/>
        <end position="536"/>
    </location>
</feature>
<gene>
    <name evidence="11" type="ORF">BDQ94DRAFT_167188</name>
</gene>
<dbReference type="InterPro" id="IPR027417">
    <property type="entry name" value="P-loop_NTPase"/>
</dbReference>
<evidence type="ECO:0000259" key="10">
    <source>
        <dbReference type="PROSITE" id="PS50929"/>
    </source>
</evidence>
<feature type="transmembrane region" description="Helical" evidence="8">
    <location>
        <begin position="120"/>
        <end position="142"/>
    </location>
</feature>
<evidence type="ECO:0008006" key="13">
    <source>
        <dbReference type="Google" id="ProtNLM"/>
    </source>
</evidence>
<feature type="transmembrane region" description="Helical" evidence="8">
    <location>
        <begin position="480"/>
        <end position="502"/>
    </location>
</feature>
<feature type="transmembrane region" description="Helical" evidence="8">
    <location>
        <begin position="31"/>
        <end position="51"/>
    </location>
</feature>
<evidence type="ECO:0000256" key="6">
    <source>
        <dbReference type="ARBA" id="ARBA00022989"/>
    </source>
</evidence>
<dbReference type="SMART" id="SM00382">
    <property type="entry name" value="AAA"/>
    <property type="match status" value="1"/>
</dbReference>
<feature type="transmembrane region" description="Helical" evidence="8">
    <location>
        <begin position="300"/>
        <end position="322"/>
    </location>
</feature>
<dbReference type="GO" id="GO:0016887">
    <property type="term" value="F:ATP hydrolysis activity"/>
    <property type="evidence" value="ECO:0007669"/>
    <property type="project" value="InterPro"/>
</dbReference>
<comment type="subcellular location">
    <subcellularLocation>
        <location evidence="1">Membrane</location>
        <topology evidence="1">Multi-pass membrane protein</topology>
    </subcellularLocation>
</comment>
<dbReference type="PROSITE" id="PS50929">
    <property type="entry name" value="ABC_TM1F"/>
    <property type="match status" value="2"/>
</dbReference>
<evidence type="ECO:0000313" key="12">
    <source>
        <dbReference type="Proteomes" id="UP000253729"/>
    </source>
</evidence>
<dbReference type="Gene3D" id="1.20.1560.10">
    <property type="entry name" value="ABC transporter type 1, transmembrane domain"/>
    <property type="match status" value="2"/>
</dbReference>
<feature type="transmembrane region" description="Helical" evidence="8">
    <location>
        <begin position="370"/>
        <end position="391"/>
    </location>
</feature>
<dbReference type="Proteomes" id="UP000253729">
    <property type="component" value="Unassembled WGS sequence"/>
</dbReference>
<dbReference type="CDD" id="cd18579">
    <property type="entry name" value="ABC_6TM_ABCC_D1"/>
    <property type="match status" value="1"/>
</dbReference>
<evidence type="ECO:0000256" key="5">
    <source>
        <dbReference type="ARBA" id="ARBA00022840"/>
    </source>
</evidence>
<dbReference type="InterPro" id="IPR036640">
    <property type="entry name" value="ABC1_TM_sf"/>
</dbReference>
<dbReference type="FunFam" id="1.20.1560.10:FF:000055">
    <property type="entry name" value="ABC multidrug transporter (Eurofung)"/>
    <property type="match status" value="1"/>
</dbReference>
<keyword evidence="6 8" id="KW-1133">Transmembrane helix</keyword>
<dbReference type="EMBL" id="KZ852036">
    <property type="protein sequence ID" value="RDH37116.1"/>
    <property type="molecule type" value="Genomic_DNA"/>
</dbReference>
<feature type="transmembrane region" description="Helical" evidence="8">
    <location>
        <begin position="670"/>
        <end position="689"/>
    </location>
</feature>
<accession>A0A3F3QEM5</accession>
<dbReference type="PANTHER" id="PTHR24223">
    <property type="entry name" value="ATP-BINDING CASSETTE SUB-FAMILY C"/>
    <property type="match status" value="1"/>
</dbReference>
<keyword evidence="5" id="KW-0067">ATP-binding</keyword>
<dbReference type="Gene3D" id="3.40.50.300">
    <property type="entry name" value="P-loop containing nucleotide triphosphate hydrolases"/>
    <property type="match status" value="1"/>
</dbReference>
<dbReference type="AlphaFoldDB" id="A0A3F3QEM5"/>
<evidence type="ECO:0000256" key="7">
    <source>
        <dbReference type="ARBA" id="ARBA00023136"/>
    </source>
</evidence>
<feature type="transmembrane region" description="Helical" evidence="8">
    <location>
        <begin position="89"/>
        <end position="108"/>
    </location>
</feature>